<keyword evidence="3" id="KW-1185">Reference proteome</keyword>
<evidence type="ECO:0000313" key="2">
    <source>
        <dbReference type="EMBL" id="OAA44222.1"/>
    </source>
</evidence>
<name>A0A167EP16_METRR</name>
<gene>
    <name evidence="2" type="ORF">NOR_03950</name>
</gene>
<accession>A0A167EP16</accession>
<organism evidence="2 3">
    <name type="scientific">Metarhizium rileyi (strain RCEF 4871)</name>
    <name type="common">Nomuraea rileyi</name>
    <dbReference type="NCBI Taxonomy" id="1649241"/>
    <lineage>
        <taxon>Eukaryota</taxon>
        <taxon>Fungi</taxon>
        <taxon>Dikarya</taxon>
        <taxon>Ascomycota</taxon>
        <taxon>Pezizomycotina</taxon>
        <taxon>Sordariomycetes</taxon>
        <taxon>Hypocreomycetidae</taxon>
        <taxon>Hypocreales</taxon>
        <taxon>Clavicipitaceae</taxon>
        <taxon>Metarhizium</taxon>
    </lineage>
</organism>
<dbReference type="AlphaFoldDB" id="A0A167EP16"/>
<dbReference type="EMBL" id="AZHC01000010">
    <property type="protein sequence ID" value="OAA44222.1"/>
    <property type="molecule type" value="Genomic_DNA"/>
</dbReference>
<dbReference type="Proteomes" id="UP000243498">
    <property type="component" value="Unassembled WGS sequence"/>
</dbReference>
<reference evidence="2 3" key="1">
    <citation type="journal article" date="2016" name="Genome Biol. Evol.">
        <title>Divergent and convergent evolution of fungal pathogenicity.</title>
        <authorList>
            <person name="Shang Y."/>
            <person name="Xiao G."/>
            <person name="Zheng P."/>
            <person name="Cen K."/>
            <person name="Zhan S."/>
            <person name="Wang C."/>
        </authorList>
    </citation>
    <scope>NUCLEOTIDE SEQUENCE [LARGE SCALE GENOMIC DNA]</scope>
    <source>
        <strain evidence="2 3">RCEF 4871</strain>
    </source>
</reference>
<protein>
    <submittedName>
        <fullName evidence="2">Uncharacterized protein</fullName>
    </submittedName>
</protein>
<proteinExistence type="predicted"/>
<feature type="region of interest" description="Disordered" evidence="1">
    <location>
        <begin position="1"/>
        <end position="20"/>
    </location>
</feature>
<sequence>MSTPAEKPYPEPQRGVDSRSMTPLALDFGWNKSRPTVGPCTTASGFGRFVKTIPSTGGYPPTGHIVIAGTGPFLDE</sequence>
<evidence type="ECO:0000313" key="3">
    <source>
        <dbReference type="Proteomes" id="UP000243498"/>
    </source>
</evidence>
<evidence type="ECO:0000256" key="1">
    <source>
        <dbReference type="SAM" id="MobiDB-lite"/>
    </source>
</evidence>
<comment type="caution">
    <text evidence="2">The sequence shown here is derived from an EMBL/GenBank/DDBJ whole genome shotgun (WGS) entry which is preliminary data.</text>
</comment>